<feature type="transmembrane region" description="Helical" evidence="3">
    <location>
        <begin position="2115"/>
        <end position="2141"/>
    </location>
</feature>
<dbReference type="SMART" id="SM01411">
    <property type="entry name" value="Ephrin_rec_like"/>
    <property type="match status" value="9"/>
</dbReference>
<evidence type="ECO:0000256" key="4">
    <source>
        <dbReference type="SAM" id="SignalP"/>
    </source>
</evidence>
<proteinExistence type="predicted"/>
<dbReference type="InterPro" id="IPR011641">
    <property type="entry name" value="Tyr-kin_ephrin_A/B_rcpt-like"/>
</dbReference>
<evidence type="ECO:0000256" key="3">
    <source>
        <dbReference type="SAM" id="Phobius"/>
    </source>
</evidence>
<feature type="transmembrane region" description="Helical" evidence="3">
    <location>
        <begin position="1089"/>
        <end position="1113"/>
    </location>
</feature>
<feature type="transmembrane region" description="Helical" evidence="3">
    <location>
        <begin position="990"/>
        <end position="1009"/>
    </location>
</feature>
<dbReference type="SUPFAM" id="SSF57184">
    <property type="entry name" value="Growth factor receptor domain"/>
    <property type="match status" value="3"/>
</dbReference>
<keyword evidence="4" id="KW-0732">Signal</keyword>
<feature type="transmembrane region" description="Helical" evidence="3">
    <location>
        <begin position="1678"/>
        <end position="1696"/>
    </location>
</feature>
<feature type="chain" id="PRO_5040731945" description="Tyrosine-protein kinase ephrin type A/B receptor-like domain-containing protein" evidence="4">
    <location>
        <begin position="28"/>
        <end position="2569"/>
    </location>
</feature>
<feature type="transmembrane region" description="Helical" evidence="3">
    <location>
        <begin position="1650"/>
        <end position="1672"/>
    </location>
</feature>
<feature type="transmembrane region" description="Helical" evidence="3">
    <location>
        <begin position="2162"/>
        <end position="2182"/>
    </location>
</feature>
<feature type="transmembrane region" description="Helical" evidence="3">
    <location>
        <begin position="933"/>
        <end position="951"/>
    </location>
</feature>
<feature type="region of interest" description="Disordered" evidence="2">
    <location>
        <begin position="1321"/>
        <end position="1365"/>
    </location>
</feature>
<dbReference type="Proteomes" id="UP001165160">
    <property type="component" value="Unassembled WGS sequence"/>
</dbReference>
<keyword evidence="1" id="KW-0175">Coiled coil</keyword>
<feature type="compositionally biased region" description="Basic and acidic residues" evidence="2">
    <location>
        <begin position="1342"/>
        <end position="1353"/>
    </location>
</feature>
<feature type="transmembrane region" description="Helical" evidence="3">
    <location>
        <begin position="2282"/>
        <end position="2305"/>
    </location>
</feature>
<comment type="caution">
    <text evidence="6">The sequence shown here is derived from an EMBL/GenBank/DDBJ whole genome shotgun (WGS) entry which is preliminary data.</text>
</comment>
<keyword evidence="3" id="KW-1133">Transmembrane helix</keyword>
<keyword evidence="7" id="KW-1185">Reference proteome</keyword>
<organism evidence="6 7">
    <name type="scientific">Triparma verrucosa</name>
    <dbReference type="NCBI Taxonomy" id="1606542"/>
    <lineage>
        <taxon>Eukaryota</taxon>
        <taxon>Sar</taxon>
        <taxon>Stramenopiles</taxon>
        <taxon>Ochrophyta</taxon>
        <taxon>Bolidophyceae</taxon>
        <taxon>Parmales</taxon>
        <taxon>Triparmaceae</taxon>
        <taxon>Triparma</taxon>
    </lineage>
</organism>
<feature type="transmembrane region" description="Helical" evidence="3">
    <location>
        <begin position="2344"/>
        <end position="2361"/>
    </location>
</feature>
<gene>
    <name evidence="6" type="ORF">TrVE_jg6762</name>
</gene>
<keyword evidence="3" id="KW-0472">Membrane</keyword>
<feature type="signal peptide" evidence="4">
    <location>
        <begin position="1"/>
        <end position="27"/>
    </location>
</feature>
<evidence type="ECO:0000313" key="7">
    <source>
        <dbReference type="Proteomes" id="UP001165160"/>
    </source>
</evidence>
<feature type="transmembrane region" description="Helical" evidence="3">
    <location>
        <begin position="1703"/>
        <end position="1722"/>
    </location>
</feature>
<evidence type="ECO:0000256" key="1">
    <source>
        <dbReference type="SAM" id="Coils"/>
    </source>
</evidence>
<evidence type="ECO:0000256" key="2">
    <source>
        <dbReference type="SAM" id="MobiDB-lite"/>
    </source>
</evidence>
<reference evidence="7" key="1">
    <citation type="journal article" date="2023" name="Commun. Biol.">
        <title>Genome analysis of Parmales, the sister group of diatoms, reveals the evolutionary specialization of diatoms from phago-mixotrophs to photoautotrophs.</title>
        <authorList>
            <person name="Ban H."/>
            <person name="Sato S."/>
            <person name="Yoshikawa S."/>
            <person name="Yamada K."/>
            <person name="Nakamura Y."/>
            <person name="Ichinomiya M."/>
            <person name="Sato N."/>
            <person name="Blanc-Mathieu R."/>
            <person name="Endo H."/>
            <person name="Kuwata A."/>
            <person name="Ogata H."/>
        </authorList>
    </citation>
    <scope>NUCLEOTIDE SEQUENCE [LARGE SCALE GENOMIC DNA]</scope>
    <source>
        <strain evidence="7">NIES 3699</strain>
    </source>
</reference>
<feature type="region of interest" description="Disordered" evidence="2">
    <location>
        <begin position="1535"/>
        <end position="1558"/>
    </location>
</feature>
<feature type="transmembrane region" description="Helical" evidence="3">
    <location>
        <begin position="2398"/>
        <end position="2417"/>
    </location>
</feature>
<dbReference type="PANTHER" id="PTHR46967">
    <property type="entry name" value="INSULIN-LIKE GROWTH FACTOR BINDING PROTEIN,N-TERMINAL"/>
    <property type="match status" value="1"/>
</dbReference>
<sequence length="2569" mass="284588">MSLQSPSLLLLLLRLLLLTLLTRPSKSSCPVNTISPTFDPLSCTTCPSTSAPYLPLLIPAPFPYPSTNITSFPRACMSNADVANNIPTPGQNYLKFWLGYDPETSPQDYLKSQAQYVFPSSSNPTIETCIKACVSGSPVNSFRNFLNEAVYYPIATSIIGDDMWCYCPNPQNSDYNLVTETWKNTHASLNLEKCNYKCPGGGNGCSASTARGDEYYSVYLLSSYLFNTQEVDVNSPGGTETPGTTCLECGGIETGYNGGEDTSTYPVEVQDWISYQQGGGARVYSRVKSDDGSRCTMCPPGQEDSTPDSCSVCPEGKYKNSFSSPYNTNWACNLCVQIGYQDEIGQADCKFCPDGYIYDSTETNGNTDCSHGVEANSGKYAEGNSQLPCPQGRYSGPTGAYAACTVCPAGKSTSNEGSTSSSDCVTCSDGNYVRRIPSVSIGSGQLEAGVYYARDSYECDLCPQGTHASSGNTCAQCPAGRTSAAGSDSQSACLDCAAGKYQFNTTVPTTPDVTFKEQWCMSCSQGQYQPAAAQSQCLACPAGKSSEIESSNVADCYNCPKGKYENSHVCDSCVAGSYGNSTGALSCSTCPDGKTTQTFTHGEKSNFNGASHLSNCTMCHKGFGGFNSNAGVSSNGILQRQAICNDCGEGTFQANNGTMGCEFCPSGKYTLSGATKTVECTPCPAGKKCCWQQDWDSSGSGCTAANVDPVSGAAETNPTPENTLDCVIGTYGGEGENCQYKCPPTTYSTTLAATSNADCKDCEPGHYCPGFSATAGTSEIYLGRKLCPPGSYCPAKSSGPIRCPGGTSTKGSKGAKLREGCEECKMGTHLNPLDPMLTDCQICEAGTYAPIPGRSDCLVCAKEFGCANGGANCSKGYQGNLCGTCDRGYYESGGKCEQCATDPWLTIVAVSLLLLAYYFVSKIELNLHHIIRLKIYSTFFQLMCLVMYVEVPWPDAVKKFTQIFYTLSFNIEITHPECAVDFNFFMKMKFVVLGPIVIGACMSLLSKYFNYQRRRNESKNNVSKSRYYRRKWKTLRQIIVIFVTAVYSPVCYYALRMFEPCITTELGEPVMSGDTRLKCNSTEYEFHSIFAWIALLSFGIGIPLGVVLLVNYLKRKRCLNKGEYLLRYGALYEWYNDEYAWFEAISLLRKGFMLLPVTLINDVLTQAFLMIGVNIVYAAIIFFFTPYIKFPLRLKWVEREVDFYNFLEGLTAIATGFDLFLGVLAQVDKTREAASAIGITFILVNTAIVVVAVGSFEAGLHKTRKKIKKASKNTTSNPYSMDPSNRSLDEEEGSTMTGAEAVAEALSRPVKWSDVFSNQEEGDDDNFVVGHNPQTGPSSPRKRSELSRTEKLSSSKKQISLRTMGGKQASLKNYGVRDIRREFDDVLSLADDECQELSERWFSEYTMMLEAKSEMHFGDAGAVKLQLQKTRARLIDELGAHIDNCQGRVREIEEANALAGEVKPEQRQAEKIVQQCRDLHQYVIKFWNDSETNSVATKEGLAKLSKAHAEWHKDFHIRLAKVLEEETFTTDSQQVLNESGAAKSSALARRHVRKHGKDRRLSLTFTSSMQSVSREQEEKKEELERETQNLLLKCMDVDDFETAFMLEEHRIESVEQYEHDLLSIQYGLEPSKKGKGEMLVKVRQMKAQILLPRVGVASFFCGMLVLVTTVQSESTAELAFYAGLVQLALGIFSVSLSRHFNRWYAVFLFFGCAVQLRILYLATATAYDLATFRTFHTIPESWRSSQTYDAAYYNWGEAAQAAMANTANQMTADAPSSGYSGYDYEYQQYNKQLMPYDYKCSEVVNIVVSNNTDRGGDDFDLPADDDSYVQEFGVSHIYGQCGGCSSTAAHHSQAGEAFNFDVALWEHSRGNNVSVHNCFYEMYIERNAKASGSEERGSEDGSQSSPWEYKLPVNGWQYPSSYNDYFSSLEQFWVNNGHCRYSPGDSVYWDTSLPGDWEATRPLAFSNLYNLTKVKATNIDDYWYKSATMEETEGISRCTSCREGYTFVVTGKQNMAKIPCSSADGPSIDAMGRDPNLKADDCRASDPLLTLSTGVCVRAFNDKGRNAIKALRKEAKRAYATSFVGEPDVASGHTDEGSGEAYPDAVVSLDRLETLWVASSYLLICCFMISVATCSLCLYSVRSSFYVQRFFSQKVFKTADDASAVDWLKLFSIVLLSTWILLDQSITVQNGSTRRQFEGPNGVDDGRRSLYCNKEDFKNTLQAEDGDFFLSQTQNLMVQGDRQLSWKLNYAFFRSNTMLFTCDEASDFMKDNSVFKYLDRNFTVVVCIFIPVFASFLHTFTLILAKISRKITVLVEEIMLRTGTLCYERVGTEDSRRWTFTRRLITFLLMIPLPTLMGSAFQRDETEETYCQTYDYDEEKGTQVGSNCYTSGSNGTPFIGPFLVSFIFEAVIMLMGFHSFRSFFVFIETFSVCVWTFLFSVFFYLDFAKVVSGNAGDPGAYQSWEFTMFYSVWIILPVLAQIVMVLKLRQLRRRLATEPWLWQCFKKYFCFCCRCLCGVCKPEEGEWAVEDGEVGVEGLGIGFGGEGQGGAKLKDDDTKSTEMVAIMPK</sequence>
<name>A0A9W7FJN4_9STRA</name>
<protein>
    <recommendedName>
        <fullName evidence="5">Tyrosine-protein kinase ephrin type A/B receptor-like domain-containing protein</fullName>
    </recommendedName>
</protein>
<feature type="compositionally biased region" description="Basic residues" evidence="2">
    <location>
        <begin position="1548"/>
        <end position="1558"/>
    </location>
</feature>
<evidence type="ECO:0000259" key="5">
    <source>
        <dbReference type="Pfam" id="PF07699"/>
    </source>
</evidence>
<feature type="transmembrane region" description="Helical" evidence="3">
    <location>
        <begin position="1034"/>
        <end position="1055"/>
    </location>
</feature>
<dbReference type="EMBL" id="BRXX01000468">
    <property type="protein sequence ID" value="GMI13422.1"/>
    <property type="molecule type" value="Genomic_DNA"/>
</dbReference>
<evidence type="ECO:0000313" key="6">
    <source>
        <dbReference type="EMBL" id="GMI13422.1"/>
    </source>
</evidence>
<dbReference type="Gene3D" id="2.10.50.10">
    <property type="entry name" value="Tumor Necrosis Factor Receptor, subunit A, domain 2"/>
    <property type="match status" value="4"/>
</dbReference>
<feature type="transmembrane region" description="Helical" evidence="3">
    <location>
        <begin position="1233"/>
        <end position="1256"/>
    </location>
</feature>
<feature type="domain" description="Tyrosine-protein kinase ephrin type A/B receptor-like" evidence="5">
    <location>
        <begin position="519"/>
        <end position="556"/>
    </location>
</feature>
<accession>A0A9W7FJN4</accession>
<dbReference type="PANTHER" id="PTHR46967:SF2">
    <property type="entry name" value="SUSHI, VON WILLEBRAND FACTOR TYPE A, EGF AND PENTRAXIN DOMAIN-CONTAINING PROTEIN 1-LIKE"/>
    <property type="match status" value="1"/>
</dbReference>
<feature type="transmembrane region" description="Helical" evidence="3">
    <location>
        <begin position="904"/>
        <end position="921"/>
    </location>
</feature>
<dbReference type="Pfam" id="PF07699">
    <property type="entry name" value="Ephrin_rec_like"/>
    <property type="match status" value="1"/>
</dbReference>
<feature type="region of interest" description="Disordered" evidence="2">
    <location>
        <begin position="1267"/>
        <end position="1298"/>
    </location>
</feature>
<feature type="transmembrane region" description="Helical" evidence="3">
    <location>
        <begin position="2467"/>
        <end position="2486"/>
    </location>
</feature>
<keyword evidence="3" id="KW-0812">Transmembrane</keyword>
<feature type="transmembrane region" description="Helical" evidence="3">
    <location>
        <begin position="2424"/>
        <end position="2447"/>
    </location>
</feature>
<feature type="compositionally biased region" description="Polar residues" evidence="2">
    <location>
        <begin position="1272"/>
        <end position="1286"/>
    </location>
</feature>
<feature type="coiled-coil region" evidence="1">
    <location>
        <begin position="1566"/>
        <end position="1593"/>
    </location>
</feature>
<dbReference type="InterPro" id="IPR009030">
    <property type="entry name" value="Growth_fac_rcpt_cys_sf"/>
</dbReference>